<dbReference type="CDD" id="cd09270">
    <property type="entry name" value="RNase_H2-B"/>
    <property type="match status" value="1"/>
</dbReference>
<evidence type="ECO:0000313" key="9">
    <source>
        <dbReference type="Proteomes" id="UP000271241"/>
    </source>
</evidence>
<dbReference type="GO" id="GO:0006401">
    <property type="term" value="P:RNA catabolic process"/>
    <property type="evidence" value="ECO:0007669"/>
    <property type="project" value="TreeGrafter"/>
</dbReference>
<proteinExistence type="predicted"/>
<dbReference type="STRING" id="78915.A0A4P9XKZ7"/>
<dbReference type="Gene3D" id="1.10.20.120">
    <property type="match status" value="1"/>
</dbReference>
<dbReference type="GO" id="GO:0005654">
    <property type="term" value="C:nucleoplasm"/>
    <property type="evidence" value="ECO:0007669"/>
    <property type="project" value="TreeGrafter"/>
</dbReference>
<dbReference type="PANTHER" id="PTHR13383:SF11">
    <property type="entry name" value="RIBONUCLEASE H2 SUBUNIT B"/>
    <property type="match status" value="1"/>
</dbReference>
<dbReference type="InterPro" id="IPR041195">
    <property type="entry name" value="Rnh202_N"/>
</dbReference>
<evidence type="ECO:0000256" key="3">
    <source>
        <dbReference type="ARBA" id="ARBA00023242"/>
    </source>
</evidence>
<evidence type="ECO:0000259" key="6">
    <source>
        <dbReference type="Pfam" id="PF09468"/>
    </source>
</evidence>
<dbReference type="EMBL" id="KZ992989">
    <property type="protein sequence ID" value="RKP05960.1"/>
    <property type="molecule type" value="Genomic_DNA"/>
</dbReference>
<dbReference type="AlphaFoldDB" id="A0A4P9XKZ7"/>
<comment type="function">
    <text evidence="4">Non catalytic subunit of RNase H2, an endonuclease that specifically degrades the RNA of RNA:DNA hybrids. Participates in DNA replication, possibly by mediating the removal of lagging-strand Okazaki fragment RNA primers during DNA replication. Mediates the excision of single ribonucleotides from DNA:RNA duplexes.</text>
</comment>
<evidence type="ECO:0000256" key="1">
    <source>
        <dbReference type="ARBA" id="ARBA00004123"/>
    </source>
</evidence>
<dbReference type="Pfam" id="PF17745">
    <property type="entry name" value="Ydr279_N"/>
    <property type="match status" value="1"/>
</dbReference>
<organism evidence="8 9">
    <name type="scientific">Thamnocephalis sphaerospora</name>
    <dbReference type="NCBI Taxonomy" id="78915"/>
    <lineage>
        <taxon>Eukaryota</taxon>
        <taxon>Fungi</taxon>
        <taxon>Fungi incertae sedis</taxon>
        <taxon>Zoopagomycota</taxon>
        <taxon>Zoopagomycotina</taxon>
        <taxon>Zoopagomycetes</taxon>
        <taxon>Zoopagales</taxon>
        <taxon>Sigmoideomycetaceae</taxon>
        <taxon>Thamnocephalis</taxon>
    </lineage>
</organism>
<evidence type="ECO:0000313" key="8">
    <source>
        <dbReference type="EMBL" id="RKP05960.1"/>
    </source>
</evidence>
<evidence type="ECO:0000256" key="5">
    <source>
        <dbReference type="ARBA" id="ARBA00033464"/>
    </source>
</evidence>
<accession>A0A4P9XKZ7</accession>
<dbReference type="Pfam" id="PF09468">
    <property type="entry name" value="RNase_H2-Ydr279"/>
    <property type="match status" value="1"/>
</dbReference>
<comment type="subcellular location">
    <subcellularLocation>
        <location evidence="1">Nucleus</location>
    </subcellularLocation>
</comment>
<reference evidence="9" key="1">
    <citation type="journal article" date="2018" name="Nat. Microbiol.">
        <title>Leveraging single-cell genomics to expand the fungal tree of life.</title>
        <authorList>
            <person name="Ahrendt S.R."/>
            <person name="Quandt C.A."/>
            <person name="Ciobanu D."/>
            <person name="Clum A."/>
            <person name="Salamov A."/>
            <person name="Andreopoulos B."/>
            <person name="Cheng J.F."/>
            <person name="Woyke T."/>
            <person name="Pelin A."/>
            <person name="Henrissat B."/>
            <person name="Reynolds N.K."/>
            <person name="Benny G.L."/>
            <person name="Smith M.E."/>
            <person name="James T.Y."/>
            <person name="Grigoriev I.V."/>
        </authorList>
    </citation>
    <scope>NUCLEOTIDE SEQUENCE [LARGE SCALE GENOMIC DNA]</scope>
    <source>
        <strain evidence="9">RSA 1356</strain>
    </source>
</reference>
<evidence type="ECO:0000256" key="2">
    <source>
        <dbReference type="ARBA" id="ARBA00019062"/>
    </source>
</evidence>
<keyword evidence="3" id="KW-0539">Nucleus</keyword>
<dbReference type="InterPro" id="IPR040456">
    <property type="entry name" value="RNase_H2_suB"/>
</dbReference>
<sequence>MTRLVEATRELAGEDTLVFCLPHPRTGERIQFALDGPMLLEMQRMAPDAAASWLVDDSVQQDGSIMMFTPVDPLFILLPVLETCRRRKGDSAGVFCALDDLLQTIPGLSVLARVKQLEQKLGRVCDVQAVPGHGNVYRLNDSKVIGWLQRKVNRIVSKFAGFATLVQMERVYYAEPGVQDNVGLQQAIRVWLAITVVDDYLNQAWRDRLRTAYESTLEPVVALLKRRKRVAAAAQNASLAKAASTTGTRKGKTAAAAARGKKPVNTKGMMSLRSYFSAKPS</sequence>
<dbReference type="Gene3D" id="2.20.25.530">
    <property type="match status" value="1"/>
</dbReference>
<feature type="domain" description="Ribonuclease H2 subunit B wHTH" evidence="6">
    <location>
        <begin position="75"/>
        <end position="209"/>
    </location>
</feature>
<dbReference type="GO" id="GO:0032299">
    <property type="term" value="C:ribonuclease H2 complex"/>
    <property type="evidence" value="ECO:0007669"/>
    <property type="project" value="InterPro"/>
</dbReference>
<feature type="domain" description="Rnh202 triple barrel" evidence="7">
    <location>
        <begin position="15"/>
        <end position="72"/>
    </location>
</feature>
<evidence type="ECO:0000256" key="4">
    <source>
        <dbReference type="ARBA" id="ARBA00024778"/>
    </source>
</evidence>
<protein>
    <recommendedName>
        <fullName evidence="2">Ribonuclease H2 subunit B</fullName>
    </recommendedName>
    <alternativeName>
        <fullName evidence="5">Ribonuclease HI subunit B</fullName>
    </alternativeName>
</protein>
<keyword evidence="9" id="KW-1185">Reference proteome</keyword>
<gene>
    <name evidence="8" type="ORF">THASP1DRAFT_32215</name>
</gene>
<dbReference type="Proteomes" id="UP000271241">
    <property type="component" value="Unassembled WGS sequence"/>
</dbReference>
<evidence type="ECO:0000259" key="7">
    <source>
        <dbReference type="Pfam" id="PF17745"/>
    </source>
</evidence>
<dbReference type="OrthoDB" id="29098at2759"/>
<dbReference type="PANTHER" id="PTHR13383">
    <property type="entry name" value="RIBONUCLEASE H2 SUBUNIT B"/>
    <property type="match status" value="1"/>
</dbReference>
<name>A0A4P9XKZ7_9FUNG</name>
<dbReference type="InterPro" id="IPR019024">
    <property type="entry name" value="RNase_H2_suB_wHTH"/>
</dbReference>